<name>A0A1I2G594_9BACT</name>
<dbReference type="InterPro" id="IPR018530">
    <property type="entry name" value="SiaC"/>
</dbReference>
<dbReference type="STRING" id="1003.SAMN04488541_101690"/>
<dbReference type="EMBL" id="FONY01000016">
    <property type="protein sequence ID" value="SFF12283.1"/>
    <property type="molecule type" value="Genomic_DNA"/>
</dbReference>
<evidence type="ECO:0000313" key="3">
    <source>
        <dbReference type="Proteomes" id="UP000199513"/>
    </source>
</evidence>
<reference evidence="3" key="1">
    <citation type="submission" date="2016-10" db="EMBL/GenBank/DDBJ databases">
        <authorList>
            <person name="Varghese N."/>
            <person name="Submissions S."/>
        </authorList>
    </citation>
    <scope>NUCLEOTIDE SEQUENCE [LARGE SCALE GENOMIC DNA]</scope>
    <source>
        <strain>GEY</strain>
        <strain evidence="3">DSM 9560</strain>
    </source>
</reference>
<keyword evidence="3" id="KW-1185">Reference proteome</keyword>
<evidence type="ECO:0000259" key="1">
    <source>
        <dbReference type="Pfam" id="PF09345"/>
    </source>
</evidence>
<dbReference type="Proteomes" id="UP000199513">
    <property type="component" value="Unassembled WGS sequence"/>
</dbReference>
<feature type="domain" description="SiaC family regulatory phosphoprotein" evidence="1">
    <location>
        <begin position="8"/>
        <end position="120"/>
    </location>
</feature>
<dbReference type="OrthoDB" id="5297629at2"/>
<protein>
    <recommendedName>
        <fullName evidence="1">SiaC family regulatory phosphoprotein domain-containing protein</fullName>
    </recommendedName>
</protein>
<gene>
    <name evidence="2" type="ORF">SAMN04488541_101690</name>
</gene>
<accession>A0A1I2G594</accession>
<dbReference type="Pfam" id="PF09345">
    <property type="entry name" value="SiaC"/>
    <property type="match status" value="1"/>
</dbReference>
<organism evidence="2 3">
    <name type="scientific">Thermoflexibacter ruber</name>
    <dbReference type="NCBI Taxonomy" id="1003"/>
    <lineage>
        <taxon>Bacteria</taxon>
        <taxon>Pseudomonadati</taxon>
        <taxon>Bacteroidota</taxon>
        <taxon>Cytophagia</taxon>
        <taxon>Cytophagales</taxon>
        <taxon>Thermoflexibacteraceae</taxon>
        <taxon>Thermoflexibacter</taxon>
    </lineage>
</organism>
<sequence>MLEAIYLDGTEDTPKIVLDKANNAFEISGRSLPEDAAEFYEPILNWLEKYEGQENPKTNFMFKLEYFNTASSKLILDILSKLETIEGASVTWFYHEDDEDMEEAGEEFSELVDIPFDFKTY</sequence>
<dbReference type="AlphaFoldDB" id="A0A1I2G594"/>
<evidence type="ECO:0000313" key="2">
    <source>
        <dbReference type="EMBL" id="SFF12283.1"/>
    </source>
</evidence>
<dbReference type="RefSeq" id="WP_091544927.1">
    <property type="nucleotide sequence ID" value="NZ_FONY01000016.1"/>
</dbReference>
<proteinExistence type="predicted"/>